<feature type="signal peptide" evidence="1">
    <location>
        <begin position="1"/>
        <end position="20"/>
    </location>
</feature>
<dbReference type="EMBL" id="JBHSYQ010000003">
    <property type="protein sequence ID" value="MFC6997832.1"/>
    <property type="molecule type" value="Genomic_DNA"/>
</dbReference>
<evidence type="ECO:0000313" key="3">
    <source>
        <dbReference type="Proteomes" id="UP001596405"/>
    </source>
</evidence>
<protein>
    <submittedName>
        <fullName evidence="2">Uncharacterized protein</fullName>
    </submittedName>
</protein>
<organism evidence="2 3">
    <name type="scientific">Rufibacter roseus</name>
    <dbReference type="NCBI Taxonomy" id="1567108"/>
    <lineage>
        <taxon>Bacteria</taxon>
        <taxon>Pseudomonadati</taxon>
        <taxon>Bacteroidota</taxon>
        <taxon>Cytophagia</taxon>
        <taxon>Cytophagales</taxon>
        <taxon>Hymenobacteraceae</taxon>
        <taxon>Rufibacter</taxon>
    </lineage>
</organism>
<evidence type="ECO:0000313" key="2">
    <source>
        <dbReference type="EMBL" id="MFC6997832.1"/>
    </source>
</evidence>
<keyword evidence="1" id="KW-0732">Signal</keyword>
<evidence type="ECO:0000256" key="1">
    <source>
        <dbReference type="SAM" id="SignalP"/>
    </source>
</evidence>
<gene>
    <name evidence="2" type="ORF">ACFQHR_09350</name>
</gene>
<reference evidence="3" key="1">
    <citation type="journal article" date="2019" name="Int. J. Syst. Evol. Microbiol.">
        <title>The Global Catalogue of Microorganisms (GCM) 10K type strain sequencing project: providing services to taxonomists for standard genome sequencing and annotation.</title>
        <authorList>
            <consortium name="The Broad Institute Genomics Platform"/>
            <consortium name="The Broad Institute Genome Sequencing Center for Infectious Disease"/>
            <person name="Wu L."/>
            <person name="Ma J."/>
        </authorList>
    </citation>
    <scope>NUCLEOTIDE SEQUENCE [LARGE SCALE GENOMIC DNA]</scope>
    <source>
        <strain evidence="3">CGMCC 4.7393</strain>
    </source>
</reference>
<dbReference type="RefSeq" id="WP_066618388.1">
    <property type="nucleotide sequence ID" value="NZ_JBHSYQ010000003.1"/>
</dbReference>
<sequence length="175" mass="19226">MKSFLLSFIILILTAISATGQNNPFLALAYDSLVIYDFSSSDGVTEFINIIDKDGKLASTVTKSVKLNKQSAKELSKMLGSKASYGQGTASCFDPHLGIVYYKKGRPVAHVDVCVSCNKLRSNLRIPAMEQGKQGEGKEIYYIRNGLSKAFRKYINALLLKHGFSNQIKEGSAFN</sequence>
<dbReference type="Proteomes" id="UP001596405">
    <property type="component" value="Unassembled WGS sequence"/>
</dbReference>
<accession>A0ABW2DIY7</accession>
<proteinExistence type="predicted"/>
<feature type="chain" id="PRO_5047226125" evidence="1">
    <location>
        <begin position="21"/>
        <end position="175"/>
    </location>
</feature>
<keyword evidence="3" id="KW-1185">Reference proteome</keyword>
<name>A0ABW2DIY7_9BACT</name>
<comment type="caution">
    <text evidence="2">The sequence shown here is derived from an EMBL/GenBank/DDBJ whole genome shotgun (WGS) entry which is preliminary data.</text>
</comment>